<feature type="region of interest" description="Disordered" evidence="5">
    <location>
        <begin position="82"/>
        <end position="109"/>
    </location>
</feature>
<dbReference type="EMBL" id="JARQBJ010000005">
    <property type="protein sequence ID" value="MDT2810993.1"/>
    <property type="molecule type" value="Genomic_DNA"/>
</dbReference>
<keyword evidence="3 6" id="KW-1133">Transmembrane helix</keyword>
<feature type="transmembrane region" description="Helical" evidence="6">
    <location>
        <begin position="41"/>
        <end position="65"/>
    </location>
</feature>
<accession>A0AAW8TXL2</accession>
<dbReference type="RefSeq" id="WP_118340712.1">
    <property type="nucleotide sequence ID" value="NZ_CABJBY010000005.1"/>
</dbReference>
<evidence type="ECO:0000313" key="8">
    <source>
        <dbReference type="EMBL" id="MDT2810993.1"/>
    </source>
</evidence>
<dbReference type="AlphaFoldDB" id="A0AAW8TXL2"/>
<dbReference type="Proteomes" id="UP001256711">
    <property type="component" value="Unassembled WGS sequence"/>
</dbReference>
<name>A0AAW8TXL2_9ENTE</name>
<dbReference type="PANTHER" id="PTHR41335">
    <property type="entry name" value="MEMBRANE PROTEIN-RELATED"/>
    <property type="match status" value="1"/>
</dbReference>
<gene>
    <name evidence="8" type="ORF">P7H43_10945</name>
</gene>
<proteinExistence type="predicted"/>
<evidence type="ECO:0000256" key="2">
    <source>
        <dbReference type="ARBA" id="ARBA00022692"/>
    </source>
</evidence>
<organism evidence="8 9">
    <name type="scientific">Enterococcus asini</name>
    <dbReference type="NCBI Taxonomy" id="57732"/>
    <lineage>
        <taxon>Bacteria</taxon>
        <taxon>Bacillati</taxon>
        <taxon>Bacillota</taxon>
        <taxon>Bacilli</taxon>
        <taxon>Lactobacillales</taxon>
        <taxon>Enterococcaceae</taxon>
        <taxon>Enterococcus</taxon>
    </lineage>
</organism>
<dbReference type="Pfam" id="PF06305">
    <property type="entry name" value="LapA_dom"/>
    <property type="match status" value="1"/>
</dbReference>
<sequence>MKRQWRLILLLVLIFVVGLFAAFNSQSVAVNFLFGQVAAPLVLVILISVLAGAVIATLLVTNVLWQQKRRVKTLERQVASLEQNTRQPQLDDQKVSAEKPTDDSNQGQQ</sequence>
<keyword evidence="1" id="KW-1003">Cell membrane</keyword>
<evidence type="ECO:0000256" key="5">
    <source>
        <dbReference type="SAM" id="MobiDB-lite"/>
    </source>
</evidence>
<evidence type="ECO:0000256" key="4">
    <source>
        <dbReference type="ARBA" id="ARBA00023136"/>
    </source>
</evidence>
<evidence type="ECO:0000313" key="9">
    <source>
        <dbReference type="Proteomes" id="UP001256711"/>
    </source>
</evidence>
<evidence type="ECO:0000259" key="7">
    <source>
        <dbReference type="Pfam" id="PF06305"/>
    </source>
</evidence>
<keyword evidence="2 6" id="KW-0812">Transmembrane</keyword>
<protein>
    <submittedName>
        <fullName evidence="8">LapA family protein</fullName>
    </submittedName>
</protein>
<reference evidence="8" key="1">
    <citation type="submission" date="2023-03" db="EMBL/GenBank/DDBJ databases">
        <authorList>
            <person name="Shen W."/>
            <person name="Cai J."/>
        </authorList>
    </citation>
    <scope>NUCLEOTIDE SEQUENCE</scope>
    <source>
        <strain evidence="8">B226-2</strain>
    </source>
</reference>
<keyword evidence="4 6" id="KW-0472">Membrane</keyword>
<dbReference type="InterPro" id="IPR010445">
    <property type="entry name" value="LapA_dom"/>
</dbReference>
<feature type="compositionally biased region" description="Basic and acidic residues" evidence="5">
    <location>
        <begin position="89"/>
        <end position="102"/>
    </location>
</feature>
<evidence type="ECO:0000256" key="3">
    <source>
        <dbReference type="ARBA" id="ARBA00022989"/>
    </source>
</evidence>
<feature type="domain" description="Lipopolysaccharide assembly protein A" evidence="7">
    <location>
        <begin position="24"/>
        <end position="84"/>
    </location>
</feature>
<dbReference type="PANTHER" id="PTHR41335:SF1">
    <property type="entry name" value="MEMBRANE PROTEIN"/>
    <property type="match status" value="1"/>
</dbReference>
<evidence type="ECO:0000256" key="1">
    <source>
        <dbReference type="ARBA" id="ARBA00022475"/>
    </source>
</evidence>
<dbReference type="GO" id="GO:0005886">
    <property type="term" value="C:plasma membrane"/>
    <property type="evidence" value="ECO:0007669"/>
    <property type="project" value="InterPro"/>
</dbReference>
<comment type="caution">
    <text evidence="8">The sequence shown here is derived from an EMBL/GenBank/DDBJ whole genome shotgun (WGS) entry which is preliminary data.</text>
</comment>
<evidence type="ECO:0000256" key="6">
    <source>
        <dbReference type="SAM" id="Phobius"/>
    </source>
</evidence>